<protein>
    <submittedName>
        <fullName evidence="6">RNA polymerase sigma factor (TIGR02999 family)</fullName>
    </submittedName>
    <submittedName>
        <fullName evidence="7">Sigma-70 family RNA polymerase sigma factor</fullName>
    </submittedName>
</protein>
<organism evidence="6 8">
    <name type="scientific">Endobacter medicaginis</name>
    <dbReference type="NCBI Taxonomy" id="1181271"/>
    <lineage>
        <taxon>Bacteria</taxon>
        <taxon>Pseudomonadati</taxon>
        <taxon>Pseudomonadota</taxon>
        <taxon>Alphaproteobacteria</taxon>
        <taxon>Acetobacterales</taxon>
        <taxon>Acetobacteraceae</taxon>
        <taxon>Endobacter</taxon>
    </lineage>
</organism>
<dbReference type="Gene3D" id="1.10.10.10">
    <property type="entry name" value="Winged helix-like DNA-binding domain superfamily/Winged helix DNA-binding domain"/>
    <property type="match status" value="1"/>
</dbReference>
<comment type="caution">
    <text evidence="6">The sequence shown here is derived from an EMBL/GenBank/DDBJ whole genome shotgun (WGS) entry which is preliminary data.</text>
</comment>
<dbReference type="AlphaFoldDB" id="A0A839UZ49"/>
<proteinExistence type="inferred from homology"/>
<evidence type="ECO:0000313" key="9">
    <source>
        <dbReference type="Proteomes" id="UP000565205"/>
    </source>
</evidence>
<dbReference type="InterPro" id="IPR039425">
    <property type="entry name" value="RNA_pol_sigma-70-like"/>
</dbReference>
<dbReference type="Proteomes" id="UP000557688">
    <property type="component" value="Unassembled WGS sequence"/>
</dbReference>
<evidence type="ECO:0000313" key="8">
    <source>
        <dbReference type="Proteomes" id="UP000557688"/>
    </source>
</evidence>
<dbReference type="NCBIfam" id="TIGR02999">
    <property type="entry name" value="Sig-70_X6"/>
    <property type="match status" value="1"/>
</dbReference>
<dbReference type="InterPro" id="IPR013325">
    <property type="entry name" value="RNA_pol_sigma_r2"/>
</dbReference>
<dbReference type="NCBIfam" id="TIGR02937">
    <property type="entry name" value="sigma70-ECF"/>
    <property type="match status" value="1"/>
</dbReference>
<dbReference type="GO" id="GO:0016987">
    <property type="term" value="F:sigma factor activity"/>
    <property type="evidence" value="ECO:0007669"/>
    <property type="project" value="UniProtKB-KW"/>
</dbReference>
<dbReference type="RefSeq" id="WP_176625492.1">
    <property type="nucleotide sequence ID" value="NZ_JABXXQ010000330.1"/>
</dbReference>
<keyword evidence="2" id="KW-0805">Transcription regulation</keyword>
<gene>
    <name evidence="6" type="ORF">FHR90_003020</name>
    <name evidence="7" type="ORF">HUK83_13165</name>
</gene>
<evidence type="ECO:0000259" key="5">
    <source>
        <dbReference type="Pfam" id="PF07638"/>
    </source>
</evidence>
<dbReference type="InterPro" id="IPR011517">
    <property type="entry name" value="RNA_pol_sigma70_ECF-like"/>
</dbReference>
<dbReference type="InterPro" id="IPR053812">
    <property type="entry name" value="HTH_Sigma70_ECF-like"/>
</dbReference>
<dbReference type="Gene3D" id="1.10.1740.10">
    <property type="match status" value="1"/>
</dbReference>
<dbReference type="InterPro" id="IPR014284">
    <property type="entry name" value="RNA_pol_sigma-70_dom"/>
</dbReference>
<name>A0A839UZ49_9PROT</name>
<evidence type="ECO:0000256" key="1">
    <source>
        <dbReference type="ARBA" id="ARBA00010641"/>
    </source>
</evidence>
<feature type="domain" description="RNA polymerase sigma-70 ECF-like HTH" evidence="5">
    <location>
        <begin position="23"/>
        <end position="186"/>
    </location>
</feature>
<dbReference type="GO" id="GO:0006352">
    <property type="term" value="P:DNA-templated transcription initiation"/>
    <property type="evidence" value="ECO:0007669"/>
    <property type="project" value="InterPro"/>
</dbReference>
<reference evidence="6 8" key="2">
    <citation type="submission" date="2020-08" db="EMBL/GenBank/DDBJ databases">
        <title>Genomic Encyclopedia of Type Strains, Phase III (KMG-III): the genomes of soil and plant-associated and newly described type strains.</title>
        <authorList>
            <person name="Whitman W."/>
        </authorList>
    </citation>
    <scope>NUCLEOTIDE SEQUENCE [LARGE SCALE GENOMIC DNA]</scope>
    <source>
        <strain evidence="6 8">CECT 8088</strain>
    </source>
</reference>
<keyword evidence="4" id="KW-0804">Transcription</keyword>
<dbReference type="Proteomes" id="UP000565205">
    <property type="component" value="Unassembled WGS sequence"/>
</dbReference>
<evidence type="ECO:0000313" key="7">
    <source>
        <dbReference type="EMBL" id="NVN31279.1"/>
    </source>
</evidence>
<evidence type="ECO:0000313" key="6">
    <source>
        <dbReference type="EMBL" id="MBB3175167.1"/>
    </source>
</evidence>
<evidence type="ECO:0000256" key="3">
    <source>
        <dbReference type="ARBA" id="ARBA00023082"/>
    </source>
</evidence>
<dbReference type="InterPro" id="IPR013324">
    <property type="entry name" value="RNA_pol_sigma_r3/r4-like"/>
</dbReference>
<dbReference type="SUPFAM" id="SSF88659">
    <property type="entry name" value="Sigma3 and sigma4 domains of RNA polymerase sigma factors"/>
    <property type="match status" value="1"/>
</dbReference>
<dbReference type="Pfam" id="PF07638">
    <property type="entry name" value="Sigma70_ECF"/>
    <property type="match status" value="1"/>
</dbReference>
<dbReference type="SUPFAM" id="SSF88946">
    <property type="entry name" value="Sigma2 domain of RNA polymerase sigma factors"/>
    <property type="match status" value="1"/>
</dbReference>
<sequence length="188" mass="20955">MDGLRDTSPSGSPRECLTAGSEHALLALYYDELRRLARHTLRGQAGRITLQPTDLAHEAALRLIGSQAAHGIRDEGHLLSLAARVIRTTFIDEIRRRRALKREVHVVTLWEDCAAAPCAATAIDMLRFDDLLGELASFEPEGAQVVELRFYVGLTMAEIADTLGISERTAHRRWHSARAWLLHALRDS</sequence>
<keyword evidence="8" id="KW-1185">Reference proteome</keyword>
<keyword evidence="3" id="KW-0731">Sigma factor</keyword>
<evidence type="ECO:0000256" key="4">
    <source>
        <dbReference type="ARBA" id="ARBA00023163"/>
    </source>
</evidence>
<dbReference type="EMBL" id="JABXXQ010000330">
    <property type="protein sequence ID" value="NVN31279.1"/>
    <property type="molecule type" value="Genomic_DNA"/>
</dbReference>
<dbReference type="EMBL" id="JACHXV010000020">
    <property type="protein sequence ID" value="MBB3175167.1"/>
    <property type="molecule type" value="Genomic_DNA"/>
</dbReference>
<comment type="similarity">
    <text evidence="1">Belongs to the sigma-70 factor family. ECF subfamily.</text>
</comment>
<dbReference type="InterPro" id="IPR036388">
    <property type="entry name" value="WH-like_DNA-bd_sf"/>
</dbReference>
<reference evidence="7 9" key="1">
    <citation type="submission" date="2020-06" db="EMBL/GenBank/DDBJ databases">
        <title>Description of novel acetic acid bacteria.</title>
        <authorList>
            <person name="Sombolestani A."/>
        </authorList>
    </citation>
    <scope>NUCLEOTIDE SEQUENCE [LARGE SCALE GENOMIC DNA]</scope>
    <source>
        <strain evidence="7 9">LMG 26838</strain>
    </source>
</reference>
<evidence type="ECO:0000256" key="2">
    <source>
        <dbReference type="ARBA" id="ARBA00023015"/>
    </source>
</evidence>
<accession>A0A839UZ49</accession>
<dbReference type="PANTHER" id="PTHR43133">
    <property type="entry name" value="RNA POLYMERASE ECF-TYPE SIGMA FACTO"/>
    <property type="match status" value="1"/>
</dbReference>
<dbReference type="PANTHER" id="PTHR43133:SF39">
    <property type="entry name" value="SIMILAR TO RNA POLYMERASE SIGMA-E FACTOR"/>
    <property type="match status" value="1"/>
</dbReference>